<evidence type="ECO:0000313" key="8">
    <source>
        <dbReference type="EMBL" id="KAK5578589.1"/>
    </source>
</evidence>
<dbReference type="InterPro" id="IPR048800">
    <property type="entry name" value="Cac1-like_C"/>
</dbReference>
<feature type="compositionally biased region" description="Low complexity" evidence="5">
    <location>
        <begin position="667"/>
        <end position="677"/>
    </location>
</feature>
<feature type="compositionally biased region" description="Acidic residues" evidence="5">
    <location>
        <begin position="345"/>
        <end position="361"/>
    </location>
</feature>
<organism evidence="8 9">
    <name type="scientific">Dictyostelium firmibasis</name>
    <dbReference type="NCBI Taxonomy" id="79012"/>
    <lineage>
        <taxon>Eukaryota</taxon>
        <taxon>Amoebozoa</taxon>
        <taxon>Evosea</taxon>
        <taxon>Eumycetozoa</taxon>
        <taxon>Dictyostelia</taxon>
        <taxon>Dictyosteliales</taxon>
        <taxon>Dictyosteliaceae</taxon>
        <taxon>Dictyostelium</taxon>
    </lineage>
</organism>
<evidence type="ECO:0000313" key="9">
    <source>
        <dbReference type="Proteomes" id="UP001344447"/>
    </source>
</evidence>
<keyword evidence="3" id="KW-0234">DNA repair</keyword>
<feature type="compositionally biased region" description="Basic and acidic residues" evidence="5">
    <location>
        <begin position="55"/>
        <end position="191"/>
    </location>
</feature>
<evidence type="ECO:0000256" key="2">
    <source>
        <dbReference type="ARBA" id="ARBA00022763"/>
    </source>
</evidence>
<feature type="region of interest" description="Disordered" evidence="5">
    <location>
        <begin position="1"/>
        <end position="192"/>
    </location>
</feature>
<dbReference type="GO" id="GO:0006334">
    <property type="term" value="P:nucleosome assembly"/>
    <property type="evidence" value="ECO:0007669"/>
    <property type="project" value="TreeGrafter"/>
</dbReference>
<evidence type="ECO:0000259" key="7">
    <source>
        <dbReference type="Pfam" id="PF21796"/>
    </source>
</evidence>
<dbReference type="PANTHER" id="PTHR15272">
    <property type="entry name" value="CHROMATIN ASSEMBLY FACTOR 1 SUBUNIT A CAF-1 SUBUNIT A"/>
    <property type="match status" value="1"/>
</dbReference>
<feature type="compositionally biased region" description="Low complexity" evidence="5">
    <location>
        <begin position="35"/>
        <end position="49"/>
    </location>
</feature>
<evidence type="ECO:0000256" key="1">
    <source>
        <dbReference type="ARBA" id="ARBA00004123"/>
    </source>
</evidence>
<dbReference type="EMBL" id="JAVFKY010000003">
    <property type="protein sequence ID" value="KAK5578589.1"/>
    <property type="molecule type" value="Genomic_DNA"/>
</dbReference>
<reference evidence="8 9" key="1">
    <citation type="submission" date="2023-11" db="EMBL/GenBank/DDBJ databases">
        <title>Dfirmibasis_genome.</title>
        <authorList>
            <person name="Edelbroek B."/>
            <person name="Kjellin J."/>
            <person name="Jerlstrom-Hultqvist J."/>
            <person name="Soderbom F."/>
        </authorList>
    </citation>
    <scope>NUCLEOTIDE SEQUENCE [LARGE SCALE GENOMIC DNA]</scope>
    <source>
        <strain evidence="8 9">TNS-C-14</strain>
    </source>
</reference>
<feature type="compositionally biased region" description="Polar residues" evidence="5">
    <location>
        <begin position="322"/>
        <end position="332"/>
    </location>
</feature>
<name>A0AAN7TSB2_9MYCE</name>
<dbReference type="PANTHER" id="PTHR15272:SF0">
    <property type="entry name" value="CHROMATIN ASSEMBLY FACTOR 1 SUBUNIT A"/>
    <property type="match status" value="1"/>
</dbReference>
<dbReference type="InterPro" id="IPR022043">
    <property type="entry name" value="CAF1A_DD"/>
</dbReference>
<feature type="region of interest" description="Disordered" evidence="5">
    <location>
        <begin position="567"/>
        <end position="687"/>
    </location>
</feature>
<dbReference type="GO" id="GO:0033186">
    <property type="term" value="C:CAF-1 complex"/>
    <property type="evidence" value="ECO:0007669"/>
    <property type="project" value="TreeGrafter"/>
</dbReference>
<feature type="region of interest" description="Disordered" evidence="5">
    <location>
        <begin position="322"/>
        <end position="409"/>
    </location>
</feature>
<evidence type="ECO:0000259" key="6">
    <source>
        <dbReference type="Pfam" id="PF12253"/>
    </source>
</evidence>
<comment type="caution">
    <text evidence="8">The sequence shown here is derived from an EMBL/GenBank/DDBJ whole genome shotgun (WGS) entry which is preliminary data.</text>
</comment>
<dbReference type="GO" id="GO:0005634">
    <property type="term" value="C:nucleus"/>
    <property type="evidence" value="ECO:0007669"/>
    <property type="project" value="UniProtKB-SubCell"/>
</dbReference>
<dbReference type="Pfam" id="PF12253">
    <property type="entry name" value="CAF1A_dimeriz"/>
    <property type="match status" value="1"/>
</dbReference>
<sequence>MDPSIDMDSGSEDTEMKDHDTTTNSQNEEDIPNELPKLSTSTTPATPLTPKRRRLTEEEKQKREDEKKKREEDRIKREEEKKKKDEDKKKLVEERENEKKKRDEEKKKMLEEKEINRKKREEEFGKRREEKEVEKKKREEEAEKKRVEKKKKDDEIERKKEERKEEAERKKEEVERKREEAERLKEEEAKKQQKLTSFFAPIEAPIRQQKSNSLIQPIELPSNTQLYQYQHPTYSSSYDVFKQSISSSNNTIKTKSNQEKRDYFSKLNRGTQHGRLGQRNHRFKMRINSLPGSIMHHDLVSKLSVLKLLKFHDSFRPSYYGTYSKTSKQLTGKNPFKKDPNVIDYDYDSSDEWEEEKDDDQAEKITSADEKEEDLEEDEEDEEDRAWIDDEGLNEEEDTPIDNSSNINVNERVFSRKNKKKRVEEKKPIIVEPYFKEYPTIINFNVNNNNNNENTNTNNSLEFLKIFTIEPLDSIPIKLERPIDHHNSKEDRSFPIKALPTFLFIIKENKLSIKKLVEIFKENFPNISQRQMKDKLEEHCIYNHRSWSLKPESELILSQSTIDPLYPVPNIPKLSPTKKEKEKDDKEMVDISNGGSVDSPKSKSKKRPLSTPVQTNSLLNYFTKIEPQPSSQTQTPPLQSSSPPHPSPRSQSTSPTSSQEHPKEESILSPSKSKISSFTAPTKVKTDAVMDDVIVHIEPIIISSTKSPTK</sequence>
<dbReference type="AlphaFoldDB" id="A0AAN7TSB2"/>
<evidence type="ECO:0000256" key="5">
    <source>
        <dbReference type="SAM" id="MobiDB-lite"/>
    </source>
</evidence>
<keyword evidence="9" id="KW-1185">Reference proteome</keyword>
<evidence type="ECO:0000256" key="3">
    <source>
        <dbReference type="ARBA" id="ARBA00023204"/>
    </source>
</evidence>
<dbReference type="Proteomes" id="UP001344447">
    <property type="component" value="Unassembled WGS sequence"/>
</dbReference>
<protein>
    <recommendedName>
        <fullName evidence="10">Chromatin assembly factor 1 subunit A</fullName>
    </recommendedName>
</protein>
<dbReference type="Pfam" id="PF21796">
    <property type="entry name" value="Cac1_C"/>
    <property type="match status" value="1"/>
</dbReference>
<comment type="subcellular location">
    <subcellularLocation>
        <location evidence="1">Nucleus</location>
    </subcellularLocation>
</comment>
<evidence type="ECO:0008006" key="10">
    <source>
        <dbReference type="Google" id="ProtNLM"/>
    </source>
</evidence>
<keyword evidence="4" id="KW-0539">Nucleus</keyword>
<feature type="compositionally biased region" description="Low complexity" evidence="5">
    <location>
        <begin position="627"/>
        <end position="659"/>
    </location>
</feature>
<feature type="compositionally biased region" description="Acidic residues" evidence="5">
    <location>
        <begin position="370"/>
        <end position="400"/>
    </location>
</feature>
<keyword evidence="2" id="KW-0227">DNA damage</keyword>
<gene>
    <name evidence="8" type="ORF">RB653_008261</name>
</gene>
<dbReference type="GO" id="GO:0006281">
    <property type="term" value="P:DNA repair"/>
    <property type="evidence" value="ECO:0007669"/>
    <property type="project" value="UniProtKB-KW"/>
</dbReference>
<feature type="domain" description="Chromatin assembly factor 1 subunit Cac1-like C-terminal" evidence="7">
    <location>
        <begin position="499"/>
        <end position="548"/>
    </location>
</feature>
<feature type="compositionally biased region" description="Basic and acidic residues" evidence="5">
    <location>
        <begin position="577"/>
        <end position="589"/>
    </location>
</feature>
<feature type="domain" description="Chromatin assembly factor 1 subunit A dimerization" evidence="6">
    <location>
        <begin position="307"/>
        <end position="381"/>
    </location>
</feature>
<accession>A0AAN7TSB2</accession>
<proteinExistence type="predicted"/>
<evidence type="ECO:0000256" key="4">
    <source>
        <dbReference type="ARBA" id="ARBA00023242"/>
    </source>
</evidence>